<feature type="transmembrane region" description="Helical" evidence="7">
    <location>
        <begin position="143"/>
        <end position="161"/>
    </location>
</feature>
<evidence type="ECO:0000313" key="10">
    <source>
        <dbReference type="Proteomes" id="UP000608530"/>
    </source>
</evidence>
<keyword evidence="4" id="KW-0378">Hydrolase</keyword>
<dbReference type="InterPro" id="IPR036938">
    <property type="entry name" value="PAP2/HPO_sf"/>
</dbReference>
<proteinExistence type="predicted"/>
<dbReference type="InterPro" id="IPR000326">
    <property type="entry name" value="PAP2/HPO"/>
</dbReference>
<dbReference type="GO" id="GO:0005886">
    <property type="term" value="C:plasma membrane"/>
    <property type="evidence" value="ECO:0007669"/>
    <property type="project" value="UniProtKB-SubCell"/>
</dbReference>
<dbReference type="EMBL" id="JAEHOH010000014">
    <property type="protein sequence ID" value="MBK0419571.1"/>
    <property type="molecule type" value="Genomic_DNA"/>
</dbReference>
<sequence length="229" mass="23404">MSSRPPAGPPRSARAAALPGAAIGVATLALLAVVAFGVWLRFVDRAPLPVDLWWHDLLQLDRGTPAFAIAVFLADVGGGVGAAACTAIAAAALLALRRPRDAAAVATAMFAGVLCSELAKALIARPRPWDPLYHASGYSYPSGHSMGAAALALSVLLVVAGSGSVHRGVARAVGIAATCWILLMMWSRAALHVHWLTDTLAGALLGIAVAVLARRFWLAAPAGDVGGRA</sequence>
<name>A0A934UVK4_9MICO</name>
<dbReference type="SMART" id="SM00014">
    <property type="entry name" value="acidPPc"/>
    <property type="match status" value="1"/>
</dbReference>
<dbReference type="SUPFAM" id="SSF48317">
    <property type="entry name" value="Acid phosphatase/Vanadium-dependent haloperoxidase"/>
    <property type="match status" value="1"/>
</dbReference>
<evidence type="ECO:0000256" key="3">
    <source>
        <dbReference type="ARBA" id="ARBA00022692"/>
    </source>
</evidence>
<evidence type="ECO:0000313" key="9">
    <source>
        <dbReference type="EMBL" id="MBK0419571.1"/>
    </source>
</evidence>
<dbReference type="PANTHER" id="PTHR14969">
    <property type="entry name" value="SPHINGOSINE-1-PHOSPHATE PHOSPHOHYDROLASE"/>
    <property type="match status" value="1"/>
</dbReference>
<feature type="transmembrane region" description="Helical" evidence="7">
    <location>
        <begin position="103"/>
        <end position="123"/>
    </location>
</feature>
<evidence type="ECO:0000256" key="1">
    <source>
        <dbReference type="ARBA" id="ARBA00004651"/>
    </source>
</evidence>
<evidence type="ECO:0000259" key="8">
    <source>
        <dbReference type="SMART" id="SM00014"/>
    </source>
</evidence>
<reference evidence="9" key="1">
    <citation type="submission" date="2020-12" db="EMBL/GenBank/DDBJ databases">
        <title>Leucobacter sp. CAS1, isolated from Chromium sludge.</title>
        <authorList>
            <person name="Xu Z."/>
        </authorList>
    </citation>
    <scope>NUCLEOTIDE SEQUENCE</scope>
    <source>
        <strain evidence="9">CSA1</strain>
    </source>
</reference>
<feature type="transmembrane region" description="Helical" evidence="7">
    <location>
        <begin position="193"/>
        <end position="213"/>
    </location>
</feature>
<evidence type="ECO:0000256" key="4">
    <source>
        <dbReference type="ARBA" id="ARBA00022801"/>
    </source>
</evidence>
<dbReference type="AlphaFoldDB" id="A0A934UVK4"/>
<comment type="subcellular location">
    <subcellularLocation>
        <location evidence="1">Cell membrane</location>
        <topology evidence="1">Multi-pass membrane protein</topology>
    </subcellularLocation>
</comment>
<feature type="transmembrane region" description="Helical" evidence="7">
    <location>
        <begin position="21"/>
        <end position="43"/>
    </location>
</feature>
<feature type="transmembrane region" description="Helical" evidence="7">
    <location>
        <begin position="168"/>
        <end position="187"/>
    </location>
</feature>
<organism evidence="9 10">
    <name type="scientific">Leucobacter chromiisoli</name>
    <dbReference type="NCBI Taxonomy" id="2796471"/>
    <lineage>
        <taxon>Bacteria</taxon>
        <taxon>Bacillati</taxon>
        <taxon>Actinomycetota</taxon>
        <taxon>Actinomycetes</taxon>
        <taxon>Micrococcales</taxon>
        <taxon>Microbacteriaceae</taxon>
        <taxon>Leucobacter</taxon>
    </lineage>
</organism>
<evidence type="ECO:0000256" key="7">
    <source>
        <dbReference type="SAM" id="Phobius"/>
    </source>
</evidence>
<dbReference type="Proteomes" id="UP000608530">
    <property type="component" value="Unassembled WGS sequence"/>
</dbReference>
<keyword evidence="10" id="KW-1185">Reference proteome</keyword>
<gene>
    <name evidence="9" type="ORF">JD276_11045</name>
</gene>
<dbReference type="GO" id="GO:0016787">
    <property type="term" value="F:hydrolase activity"/>
    <property type="evidence" value="ECO:0007669"/>
    <property type="project" value="UniProtKB-KW"/>
</dbReference>
<keyword evidence="5 7" id="KW-1133">Transmembrane helix</keyword>
<accession>A0A934UVK4</accession>
<evidence type="ECO:0000256" key="6">
    <source>
        <dbReference type="ARBA" id="ARBA00023136"/>
    </source>
</evidence>
<feature type="transmembrane region" description="Helical" evidence="7">
    <location>
        <begin position="63"/>
        <end position="96"/>
    </location>
</feature>
<evidence type="ECO:0000256" key="5">
    <source>
        <dbReference type="ARBA" id="ARBA00022989"/>
    </source>
</evidence>
<evidence type="ECO:0000256" key="2">
    <source>
        <dbReference type="ARBA" id="ARBA00022475"/>
    </source>
</evidence>
<keyword evidence="3 7" id="KW-0812">Transmembrane</keyword>
<comment type="caution">
    <text evidence="9">The sequence shown here is derived from an EMBL/GenBank/DDBJ whole genome shotgun (WGS) entry which is preliminary data.</text>
</comment>
<dbReference type="RefSeq" id="WP_200115713.1">
    <property type="nucleotide sequence ID" value="NZ_JAEHOH010000014.1"/>
</dbReference>
<dbReference type="Gene3D" id="1.20.144.10">
    <property type="entry name" value="Phosphatidic acid phosphatase type 2/haloperoxidase"/>
    <property type="match status" value="1"/>
</dbReference>
<keyword evidence="6 7" id="KW-0472">Membrane</keyword>
<feature type="domain" description="Phosphatidic acid phosphatase type 2/haloperoxidase" evidence="8">
    <location>
        <begin position="99"/>
        <end position="214"/>
    </location>
</feature>
<dbReference type="Pfam" id="PF01569">
    <property type="entry name" value="PAP2"/>
    <property type="match status" value="1"/>
</dbReference>
<protein>
    <submittedName>
        <fullName evidence="9">Phosphatase PAP2 family protein</fullName>
    </submittedName>
</protein>
<dbReference type="PANTHER" id="PTHR14969:SF62">
    <property type="entry name" value="DECAPRENYLPHOSPHORYL-5-PHOSPHORIBOSE PHOSPHATASE RV3807C-RELATED"/>
    <property type="match status" value="1"/>
</dbReference>
<keyword evidence="2" id="KW-1003">Cell membrane</keyword>